<evidence type="ECO:0000256" key="1">
    <source>
        <dbReference type="SAM" id="MobiDB-lite"/>
    </source>
</evidence>
<dbReference type="Proteomes" id="UP001341840">
    <property type="component" value="Unassembled WGS sequence"/>
</dbReference>
<organism evidence="2 3">
    <name type="scientific">Stylosanthes scabra</name>
    <dbReference type="NCBI Taxonomy" id="79078"/>
    <lineage>
        <taxon>Eukaryota</taxon>
        <taxon>Viridiplantae</taxon>
        <taxon>Streptophyta</taxon>
        <taxon>Embryophyta</taxon>
        <taxon>Tracheophyta</taxon>
        <taxon>Spermatophyta</taxon>
        <taxon>Magnoliopsida</taxon>
        <taxon>eudicotyledons</taxon>
        <taxon>Gunneridae</taxon>
        <taxon>Pentapetalae</taxon>
        <taxon>rosids</taxon>
        <taxon>fabids</taxon>
        <taxon>Fabales</taxon>
        <taxon>Fabaceae</taxon>
        <taxon>Papilionoideae</taxon>
        <taxon>50 kb inversion clade</taxon>
        <taxon>dalbergioids sensu lato</taxon>
        <taxon>Dalbergieae</taxon>
        <taxon>Pterocarpus clade</taxon>
        <taxon>Stylosanthes</taxon>
    </lineage>
</organism>
<evidence type="ECO:0000313" key="3">
    <source>
        <dbReference type="Proteomes" id="UP001341840"/>
    </source>
</evidence>
<name>A0ABU6XFK9_9FABA</name>
<feature type="compositionally biased region" description="Polar residues" evidence="1">
    <location>
        <begin position="21"/>
        <end position="45"/>
    </location>
</feature>
<protein>
    <submittedName>
        <fullName evidence="2">Uncharacterized protein</fullName>
    </submittedName>
</protein>
<evidence type="ECO:0000313" key="2">
    <source>
        <dbReference type="EMBL" id="MED6196364.1"/>
    </source>
</evidence>
<proteinExistence type="predicted"/>
<sequence>MVSLLVGIHLSNSKARHDSPYTYSQPQNTQNTRYQPPQIRQQFPPTKNPPYNYDEAIRIYQKGNQEIRETQKRMTPAMLAPLVSLSSNAEFTRIHREISILIVVYAKDMRTRINASNDKAHPELRHAPINVNGKLKRHPSVYVPLRCVCTGAAPVRTMGL</sequence>
<comment type="caution">
    <text evidence="2">The sequence shown here is derived from an EMBL/GenBank/DDBJ whole genome shotgun (WGS) entry which is preliminary data.</text>
</comment>
<feature type="region of interest" description="Disordered" evidence="1">
    <location>
        <begin position="16"/>
        <end position="50"/>
    </location>
</feature>
<gene>
    <name evidence="2" type="ORF">PIB30_046773</name>
</gene>
<dbReference type="EMBL" id="JASCZI010211743">
    <property type="protein sequence ID" value="MED6196364.1"/>
    <property type="molecule type" value="Genomic_DNA"/>
</dbReference>
<accession>A0ABU6XFK9</accession>
<keyword evidence="3" id="KW-1185">Reference proteome</keyword>
<reference evidence="2 3" key="1">
    <citation type="journal article" date="2023" name="Plants (Basel)">
        <title>Bridging the Gap: Combining Genomics and Transcriptomics Approaches to Understand Stylosanthes scabra, an Orphan Legume from the Brazilian Caatinga.</title>
        <authorList>
            <person name="Ferreira-Neto J.R.C."/>
            <person name="da Silva M.D."/>
            <person name="Binneck E."/>
            <person name="de Melo N.F."/>
            <person name="da Silva R.H."/>
            <person name="de Melo A.L.T.M."/>
            <person name="Pandolfi V."/>
            <person name="Bustamante F.O."/>
            <person name="Brasileiro-Vidal A.C."/>
            <person name="Benko-Iseppon A.M."/>
        </authorList>
    </citation>
    <scope>NUCLEOTIDE SEQUENCE [LARGE SCALE GENOMIC DNA]</scope>
    <source>
        <tissue evidence="2">Leaves</tissue>
    </source>
</reference>